<dbReference type="SMART" id="SM00409">
    <property type="entry name" value="IG"/>
    <property type="match status" value="1"/>
</dbReference>
<accession>A0A803J3V6</accession>
<evidence type="ECO:0000259" key="3">
    <source>
        <dbReference type="PROSITE" id="PS50835"/>
    </source>
</evidence>
<feature type="domain" description="Ig-like" evidence="3">
    <location>
        <begin position="64"/>
        <end position="146"/>
    </location>
</feature>
<dbReference type="InterPro" id="IPR036179">
    <property type="entry name" value="Ig-like_dom_sf"/>
</dbReference>
<keyword evidence="2" id="KW-1015">Disulfide bond</keyword>
<evidence type="ECO:0000256" key="2">
    <source>
        <dbReference type="ARBA" id="ARBA00023157"/>
    </source>
</evidence>
<dbReference type="InterPro" id="IPR050488">
    <property type="entry name" value="Ig_Fc_receptor"/>
</dbReference>
<dbReference type="PANTHER" id="PTHR11481:SF113">
    <property type="entry name" value="FC RECEPTOR-LIKE PROTEIN 4"/>
    <property type="match status" value="1"/>
</dbReference>
<dbReference type="SMART" id="SM00408">
    <property type="entry name" value="IGc2"/>
    <property type="match status" value="1"/>
</dbReference>
<dbReference type="Gene3D" id="2.60.40.10">
    <property type="entry name" value="Immunoglobulins"/>
    <property type="match status" value="1"/>
</dbReference>
<dbReference type="AlphaFoldDB" id="A0A803J3V6"/>
<dbReference type="Pfam" id="PF13895">
    <property type="entry name" value="Ig_2"/>
    <property type="match status" value="1"/>
</dbReference>
<dbReference type="InterPro" id="IPR003599">
    <property type="entry name" value="Ig_sub"/>
</dbReference>
<dbReference type="SUPFAM" id="SSF48726">
    <property type="entry name" value="Immunoglobulin"/>
    <property type="match status" value="1"/>
</dbReference>
<dbReference type="Ensembl" id="ENSXETT00000111752">
    <property type="protein sequence ID" value="ENSXETP00000102512"/>
    <property type="gene ID" value="ENSXETG00000040052"/>
</dbReference>
<dbReference type="InterPro" id="IPR007110">
    <property type="entry name" value="Ig-like_dom"/>
</dbReference>
<dbReference type="Bgee" id="ENSXETG00000040052">
    <property type="expression patterns" value="Expressed in testis and 2 other cell types or tissues"/>
</dbReference>
<proteinExistence type="predicted"/>
<name>A0A803J3V6_XENTR</name>
<dbReference type="PANTHER" id="PTHR11481">
    <property type="entry name" value="IMMUNOGLOBULIN FC RECEPTOR"/>
    <property type="match status" value="1"/>
</dbReference>
<organism evidence="4">
    <name type="scientific">Xenopus tropicalis</name>
    <name type="common">Western clawed frog</name>
    <name type="synonym">Silurana tropicalis</name>
    <dbReference type="NCBI Taxonomy" id="8364"/>
    <lineage>
        <taxon>Eukaryota</taxon>
        <taxon>Metazoa</taxon>
        <taxon>Chordata</taxon>
        <taxon>Craniata</taxon>
        <taxon>Vertebrata</taxon>
        <taxon>Euteleostomi</taxon>
        <taxon>Amphibia</taxon>
        <taxon>Batrachia</taxon>
        <taxon>Anura</taxon>
        <taxon>Pipoidea</taxon>
        <taxon>Pipidae</taxon>
        <taxon>Xenopodinae</taxon>
        <taxon>Xenopus</taxon>
        <taxon>Silurana</taxon>
    </lineage>
</organism>
<protein>
    <recommendedName>
        <fullName evidence="3">Ig-like domain-containing protein</fullName>
    </recommendedName>
</protein>
<evidence type="ECO:0000313" key="4">
    <source>
        <dbReference type="Ensembl" id="ENSXETP00000102512"/>
    </source>
</evidence>
<dbReference type="InterPro" id="IPR013783">
    <property type="entry name" value="Ig-like_fold"/>
</dbReference>
<reference evidence="4" key="2">
    <citation type="submission" date="2021-03" db="UniProtKB">
        <authorList>
            <consortium name="Ensembl"/>
        </authorList>
    </citation>
    <scope>IDENTIFICATION</scope>
</reference>
<evidence type="ECO:0000256" key="1">
    <source>
        <dbReference type="ARBA" id="ARBA00022729"/>
    </source>
</evidence>
<dbReference type="InterPro" id="IPR003598">
    <property type="entry name" value="Ig_sub2"/>
</dbReference>
<keyword evidence="1" id="KW-0732">Signal</keyword>
<sequence length="190" mass="21619">MSAMAEGDPSEEQYGSYELITDYPVVYEYTAMAEGDPSEEQYGSYELITDYPVVYEYTEHFPNPELRVSPDLITEGSHISLPCHSHSLPKDTLEFALYRDGFILHPFAKDNTWHIYSFEKEHSGNYTCVVISSPSPKDIKLSNTVNIHIKGRNYTVQNTVRLTASAFIFLLASCLLFHHLKSPQQVEPNC</sequence>
<dbReference type="InParanoid" id="A0A803J3V6"/>
<reference evidence="4" key="1">
    <citation type="journal article" date="2010" name="Science">
        <title>The genome of the Western clawed frog Xenopus tropicalis.</title>
        <authorList>
            <person name="Hellsten U."/>
            <person name="Harland R.M."/>
            <person name="Gilchrist M.J."/>
            <person name="Hendrix D."/>
            <person name="Jurka J."/>
            <person name="Kapitonov V."/>
            <person name="Ovcharenko I."/>
            <person name="Putnam N.H."/>
            <person name="Shu S."/>
            <person name="Taher L."/>
            <person name="Blitz I.L."/>
            <person name="Blumberg B."/>
            <person name="Dichmann D.S."/>
            <person name="Dubchak I."/>
            <person name="Amaya E."/>
            <person name="Detter J.C."/>
            <person name="Fletcher R."/>
            <person name="Gerhard D.S."/>
            <person name="Goodstein D."/>
            <person name="Graves T."/>
            <person name="Grigoriev I.V."/>
            <person name="Grimwood J."/>
            <person name="Kawashima T."/>
            <person name="Lindquist E."/>
            <person name="Lucas S.M."/>
            <person name="Mead P.E."/>
            <person name="Mitros T."/>
            <person name="Ogino H."/>
            <person name="Ohta Y."/>
            <person name="Poliakov A.V."/>
            <person name="Pollet N."/>
            <person name="Robert J."/>
            <person name="Salamov A."/>
            <person name="Sater A.K."/>
            <person name="Schmutz J."/>
            <person name="Terry A."/>
            <person name="Vize P.D."/>
            <person name="Warren W.C."/>
            <person name="Wells D."/>
            <person name="Wills A."/>
            <person name="Wilson R.K."/>
            <person name="Zimmerman L.B."/>
            <person name="Zorn A.M."/>
            <person name="Grainger R."/>
            <person name="Grammer T."/>
            <person name="Khokha M.K."/>
            <person name="Richardson P.M."/>
            <person name="Rokhsar D.S."/>
        </authorList>
    </citation>
    <scope>NUCLEOTIDE SEQUENCE [LARGE SCALE GENOMIC DNA]</scope>
    <source>
        <strain evidence="4">Nigerian</strain>
    </source>
</reference>
<dbReference type="PROSITE" id="PS50835">
    <property type="entry name" value="IG_LIKE"/>
    <property type="match status" value="1"/>
</dbReference>